<dbReference type="WBParaSite" id="nRc.2.0.1.t25629-RA">
    <property type="protein sequence ID" value="nRc.2.0.1.t25629-RA"/>
    <property type="gene ID" value="nRc.2.0.1.g25629"/>
</dbReference>
<accession>A0A915JHM2</accession>
<name>A0A915JHM2_ROMCU</name>
<feature type="transmembrane region" description="Helical" evidence="1">
    <location>
        <begin position="323"/>
        <end position="342"/>
    </location>
</feature>
<feature type="transmembrane region" description="Helical" evidence="1">
    <location>
        <begin position="239"/>
        <end position="256"/>
    </location>
</feature>
<keyword evidence="1" id="KW-0812">Transmembrane</keyword>
<feature type="transmembrane region" description="Helical" evidence="1">
    <location>
        <begin position="282"/>
        <end position="303"/>
    </location>
</feature>
<evidence type="ECO:0000256" key="1">
    <source>
        <dbReference type="SAM" id="Phobius"/>
    </source>
</evidence>
<dbReference type="SUPFAM" id="SSF81321">
    <property type="entry name" value="Family A G protein-coupled receptor-like"/>
    <property type="match status" value="1"/>
</dbReference>
<keyword evidence="1" id="KW-0472">Membrane</keyword>
<keyword evidence="2" id="KW-1185">Reference proteome</keyword>
<sequence length="396" mass="44206">MFRCSPSVHRTTKRIVPSFSLLVTVRLFSHVELHAIPAFTIVKMNNFTNNDTIPTLTCQLRHHVVAALYSIFFSWNVFFATLVLVAIVKLGRSKVEFRNTYHQLLANLLAADAAYFGVYLVGSLPNILSLTCQKVFSEMGLMLLGLGNVVITVSLITNILFIAVNRCKEIVNGNIGSITSSKKILAMKMLIWVSGPLFALINFLVGGCLSRFLSRFNAANPSFGVRCTSISPLITPHAVYNYSCIYGSLFLYLICIKKLRARSNQVQTEDIAEKMYKRQMQILLQATSICLSFTFSLTMFRLLPYITDEIFLDLVHITVGLNGPYSVPLIAVIFSSALRSSLRSYLPSAKIQIFTSNAASGSTTAKNQLSVKKLFPESQEKSVDLLRTFLIRPLER</sequence>
<dbReference type="Proteomes" id="UP000887565">
    <property type="component" value="Unplaced"/>
</dbReference>
<feature type="transmembrane region" description="Helical" evidence="1">
    <location>
        <begin position="141"/>
        <end position="164"/>
    </location>
</feature>
<evidence type="ECO:0000313" key="2">
    <source>
        <dbReference type="Proteomes" id="UP000887565"/>
    </source>
</evidence>
<dbReference type="PANTHER" id="PTHR22718:SF11">
    <property type="entry name" value="7TM GPCR SERPENTINE RECEPTOR CLASS X (SRX) DOMAIN-CONTAINING PROTEIN"/>
    <property type="match status" value="1"/>
</dbReference>
<keyword evidence="1" id="KW-1133">Transmembrane helix</keyword>
<dbReference type="PANTHER" id="PTHR22718">
    <property type="entry name" value="SERPENTINE RECEPTOR, CLASS X"/>
    <property type="match status" value="1"/>
</dbReference>
<reference evidence="3" key="1">
    <citation type="submission" date="2022-11" db="UniProtKB">
        <authorList>
            <consortium name="WormBaseParasite"/>
        </authorList>
    </citation>
    <scope>IDENTIFICATION</scope>
</reference>
<protein>
    <submittedName>
        <fullName evidence="3">G-protein coupled receptors family 1 profile domain-containing protein</fullName>
    </submittedName>
</protein>
<feature type="transmembrane region" description="Helical" evidence="1">
    <location>
        <begin position="21"/>
        <end position="42"/>
    </location>
</feature>
<evidence type="ECO:0000313" key="3">
    <source>
        <dbReference type="WBParaSite" id="nRc.2.0.1.t25629-RA"/>
    </source>
</evidence>
<proteinExistence type="predicted"/>
<dbReference type="Gene3D" id="1.20.1070.10">
    <property type="entry name" value="Rhodopsin 7-helix transmembrane proteins"/>
    <property type="match status" value="1"/>
</dbReference>
<dbReference type="AlphaFoldDB" id="A0A915JHM2"/>
<feature type="transmembrane region" description="Helical" evidence="1">
    <location>
        <begin position="100"/>
        <end position="121"/>
    </location>
</feature>
<feature type="transmembrane region" description="Helical" evidence="1">
    <location>
        <begin position="185"/>
        <end position="205"/>
    </location>
</feature>
<feature type="transmembrane region" description="Helical" evidence="1">
    <location>
        <begin position="62"/>
        <end position="88"/>
    </location>
</feature>
<organism evidence="2 3">
    <name type="scientific">Romanomermis culicivorax</name>
    <name type="common">Nematode worm</name>
    <dbReference type="NCBI Taxonomy" id="13658"/>
    <lineage>
        <taxon>Eukaryota</taxon>
        <taxon>Metazoa</taxon>
        <taxon>Ecdysozoa</taxon>
        <taxon>Nematoda</taxon>
        <taxon>Enoplea</taxon>
        <taxon>Dorylaimia</taxon>
        <taxon>Mermithida</taxon>
        <taxon>Mermithoidea</taxon>
        <taxon>Mermithidae</taxon>
        <taxon>Romanomermis</taxon>
    </lineage>
</organism>